<evidence type="ECO:0000313" key="3">
    <source>
        <dbReference type="Proteomes" id="UP000003891"/>
    </source>
</evidence>
<name>G4HEG6_9BACL</name>
<dbReference type="RefSeq" id="WP_007129549.1">
    <property type="nucleotide sequence ID" value="NZ_AGIP01000004.1"/>
</dbReference>
<dbReference type="eggNOG" id="ENOG5033P4N">
    <property type="taxonomic scope" value="Bacteria"/>
</dbReference>
<evidence type="ECO:0000313" key="2">
    <source>
        <dbReference type="EMBL" id="EHB65235.1"/>
    </source>
</evidence>
<feature type="compositionally biased region" description="Acidic residues" evidence="1">
    <location>
        <begin position="69"/>
        <end position="80"/>
    </location>
</feature>
<accession>G4HEG6</accession>
<protein>
    <submittedName>
        <fullName evidence="2">Uncharacterized protein</fullName>
    </submittedName>
</protein>
<organism evidence="2 3">
    <name type="scientific">Paenibacillus lactis 154</name>
    <dbReference type="NCBI Taxonomy" id="743719"/>
    <lineage>
        <taxon>Bacteria</taxon>
        <taxon>Bacillati</taxon>
        <taxon>Bacillota</taxon>
        <taxon>Bacilli</taxon>
        <taxon>Bacillales</taxon>
        <taxon>Paenibacillaceae</taxon>
        <taxon>Paenibacillus</taxon>
    </lineage>
</organism>
<proteinExistence type="predicted"/>
<evidence type="ECO:0000256" key="1">
    <source>
        <dbReference type="SAM" id="MobiDB-lite"/>
    </source>
</evidence>
<dbReference type="AlphaFoldDB" id="G4HEG6"/>
<reference evidence="2 3" key="1">
    <citation type="submission" date="2011-09" db="EMBL/GenBank/DDBJ databases">
        <title>The draft genome of Paenibacillus lactis 154.</title>
        <authorList>
            <consortium name="US DOE Joint Genome Institute (JGI-PGF)"/>
            <person name="Lucas S."/>
            <person name="Han J."/>
            <person name="Lapidus A."/>
            <person name="Cheng J.-F."/>
            <person name="Goodwin L."/>
            <person name="Pitluck S."/>
            <person name="Peters L."/>
            <person name="Land M.L."/>
            <person name="Hauser L."/>
            <person name="Siebers A."/>
            <person name="Thelen M."/>
            <person name="Hugenholtz P."/>
            <person name="Allgaier M."/>
            <person name="Woyke T.J."/>
        </authorList>
    </citation>
    <scope>NUCLEOTIDE SEQUENCE [LARGE SCALE GENOMIC DNA]</scope>
    <source>
        <strain evidence="2 3">154</strain>
    </source>
</reference>
<dbReference type="EMBL" id="AGIP01000004">
    <property type="protein sequence ID" value="EHB65235.1"/>
    <property type="molecule type" value="Genomic_DNA"/>
</dbReference>
<feature type="compositionally biased region" description="Basic and acidic residues" evidence="1">
    <location>
        <begin position="47"/>
        <end position="65"/>
    </location>
</feature>
<dbReference type="PATRIC" id="fig|743719.3.peg.2399"/>
<sequence>MPVQITINGENAAQAIEEFATLSAAFGGSAAPAPATQEVTKQRTTRKSNEVKKEQPKEEPEKDPVQNEADPDDFDGEDVEIPSVVDLRAKAQEVGKDPKKKPAIKKLLEEFDCKAVSDVPEEKRIAFMAALEEL</sequence>
<feature type="region of interest" description="Disordered" evidence="1">
    <location>
        <begin position="28"/>
        <end position="81"/>
    </location>
</feature>
<dbReference type="Proteomes" id="UP000003891">
    <property type="component" value="Unassembled WGS sequence"/>
</dbReference>
<dbReference type="STRING" id="743719.PaelaDRAFT_2377"/>
<gene>
    <name evidence="2" type="ORF">PaelaDRAFT_2377</name>
</gene>